<reference evidence="2 3" key="1">
    <citation type="submission" date="2021-12" db="EMBL/GenBank/DDBJ databases">
        <title>Genome sequencing of bacteria with rrn-lacking chromosome and rrn-plasmid.</title>
        <authorList>
            <person name="Anda M."/>
            <person name="Iwasaki W."/>
        </authorList>
    </citation>
    <scope>NUCLEOTIDE SEQUENCE [LARGE SCALE GENOMIC DNA]</scope>
    <source>
        <strain evidence="2 3">DSM 100852</strain>
    </source>
</reference>
<feature type="domain" description="Core" evidence="1">
    <location>
        <begin position="21"/>
        <end position="108"/>
    </location>
</feature>
<dbReference type="AlphaFoldDB" id="A0AAU9CZB3"/>
<gene>
    <name evidence="2" type="ORF">FUAX_32390</name>
</gene>
<evidence type="ECO:0000259" key="1">
    <source>
        <dbReference type="Pfam" id="PF01521"/>
    </source>
</evidence>
<dbReference type="GO" id="GO:0051537">
    <property type="term" value="F:2 iron, 2 sulfur cluster binding"/>
    <property type="evidence" value="ECO:0007669"/>
    <property type="project" value="TreeGrafter"/>
</dbReference>
<organism evidence="2 3">
    <name type="scientific">Fulvitalea axinellae</name>
    <dbReference type="NCBI Taxonomy" id="1182444"/>
    <lineage>
        <taxon>Bacteria</taxon>
        <taxon>Pseudomonadati</taxon>
        <taxon>Bacteroidota</taxon>
        <taxon>Cytophagia</taxon>
        <taxon>Cytophagales</taxon>
        <taxon>Persicobacteraceae</taxon>
        <taxon>Fulvitalea</taxon>
    </lineage>
</organism>
<dbReference type="InterPro" id="IPR050322">
    <property type="entry name" value="Fe-S_cluster_asmbl/transfer"/>
</dbReference>
<evidence type="ECO:0000313" key="3">
    <source>
        <dbReference type="Proteomes" id="UP001348817"/>
    </source>
</evidence>
<proteinExistence type="predicted"/>
<dbReference type="Proteomes" id="UP001348817">
    <property type="component" value="Chromosome"/>
</dbReference>
<dbReference type="Gene3D" id="2.60.300.12">
    <property type="entry name" value="HesB-like domain"/>
    <property type="match status" value="1"/>
</dbReference>
<name>A0AAU9CZB3_9BACT</name>
<accession>A0AAU9CZB3</accession>
<keyword evidence="3" id="KW-1185">Reference proteome</keyword>
<dbReference type="GO" id="GO:0005737">
    <property type="term" value="C:cytoplasm"/>
    <property type="evidence" value="ECO:0007669"/>
    <property type="project" value="TreeGrafter"/>
</dbReference>
<dbReference type="PANTHER" id="PTHR10072:SF41">
    <property type="entry name" value="IRON-SULFUR CLUSTER ASSEMBLY 1 HOMOLOG, MITOCHONDRIAL"/>
    <property type="match status" value="1"/>
</dbReference>
<dbReference type="PANTHER" id="PTHR10072">
    <property type="entry name" value="IRON-SULFUR CLUSTER ASSEMBLY PROTEIN"/>
    <property type="match status" value="1"/>
</dbReference>
<sequence>MIPLSLKRKHFNSTEQMIAPIKITPTAAVEVKKIMAGKNIPEGYCLRIDVKGGGGCGGVGFVLGFDKEKEGDDTFDIEGIPTLIAKKATMFLLGKVVDFHEGNDSRGFFFRDEKKD</sequence>
<dbReference type="SUPFAM" id="SSF89360">
    <property type="entry name" value="HesB-like domain"/>
    <property type="match status" value="1"/>
</dbReference>
<protein>
    <recommendedName>
        <fullName evidence="1">Core domain-containing protein</fullName>
    </recommendedName>
</protein>
<dbReference type="Pfam" id="PF01521">
    <property type="entry name" value="Fe-S_biosyn"/>
    <property type="match status" value="1"/>
</dbReference>
<dbReference type="InterPro" id="IPR000361">
    <property type="entry name" value="ATAP_core_dom"/>
</dbReference>
<dbReference type="KEGG" id="fax:FUAX_32390"/>
<dbReference type="GO" id="GO:0016226">
    <property type="term" value="P:iron-sulfur cluster assembly"/>
    <property type="evidence" value="ECO:0007669"/>
    <property type="project" value="TreeGrafter"/>
</dbReference>
<dbReference type="EMBL" id="AP025314">
    <property type="protein sequence ID" value="BDD10807.1"/>
    <property type="molecule type" value="Genomic_DNA"/>
</dbReference>
<evidence type="ECO:0000313" key="2">
    <source>
        <dbReference type="EMBL" id="BDD10807.1"/>
    </source>
</evidence>
<dbReference type="InterPro" id="IPR035903">
    <property type="entry name" value="HesB-like_dom_sf"/>
</dbReference>